<keyword evidence="6 8" id="KW-1133">Transmembrane helix</keyword>
<feature type="transmembrane region" description="Helical" evidence="8">
    <location>
        <begin position="814"/>
        <end position="833"/>
    </location>
</feature>
<dbReference type="InterPro" id="IPR008250">
    <property type="entry name" value="ATPase_P-typ_transduc_dom_A_sf"/>
</dbReference>
<dbReference type="EMBL" id="JAAIVB010000034">
    <property type="protein sequence ID" value="NEX61158.1"/>
    <property type="molecule type" value="Genomic_DNA"/>
</dbReference>
<dbReference type="SFLD" id="SFLDS00003">
    <property type="entry name" value="Haloacid_Dehalogenase"/>
    <property type="match status" value="1"/>
</dbReference>
<proteinExistence type="predicted"/>
<sequence>MPQPPNHQGLSAAEAARRLAAAGPNTLPEDQGHLAAVLLDAVREPMFILLVMAALLYLLLGDWHEGLILLFMVCITVGLTLYQEGRSEKALAALRKLGSPPAKVRRGGEVVSIPASEVVAGDVLVLSEGARIVADGVLLEASNLEVDESLLTGEAQPVRKQAGDADAQEGRGEARIWSGTLVTAGDGLAQVLATGTKSEIGQIGQSLKDLTPARSALQRQTSRFVRLTAVAAVLLSLLVALAHFLTRGDLVQALLAGIATAMSLLPEEFAVILAVFPAIGAWRLARRQVLTRRLSAIESLGAVSVLCTDKTGTLTENRMKVVRVEPEAGAQGSQGLHGLHGGDPARREIALAARAACKSRPVDPMEIAILQLAGEVDGSGDALENGTEPGRRVREYPLSSDLRATTHVWQSSDGGMTVSAKGAPESILSMCGITGARRDAILEQVGALASDGLRVLAVAAGTWQDDALPERQDGFALQYLGLLALADPLRPEIPAAVAECGRAGIRIVLITGDFPATALANARLAGIDSKGVTSGDDIDAMDDEALARRLDPALGNLVFARILPRQKLRIVQALKKAGETVAMTGDGINDALALKAADVGIAMGGRGTDVAREASAIVLLDDNFASIVQGIRLGRRIFDNMRRAMRFVIAVHVAIAGMALLPLWLGWPMLLLPLHIAFLELIIDPACAIAFESEGEAEDIMRRPPRKPNDLLLGARTVGTALLQGSAALLVVLASYAWALAEMPEAAARGAAFAVLVVANVSLIFANLARRPLSRRGTEEANLAPVVVAAAAAIMLMAVLYVPAVSSSFAFAPLSLREAAAALALGASTYLLFRLVEKGARSVTG</sequence>
<dbReference type="SUPFAM" id="SSF81653">
    <property type="entry name" value="Calcium ATPase, transduction domain A"/>
    <property type="match status" value="1"/>
</dbReference>
<dbReference type="GO" id="GO:0005524">
    <property type="term" value="F:ATP binding"/>
    <property type="evidence" value="ECO:0007669"/>
    <property type="project" value="UniProtKB-KW"/>
</dbReference>
<dbReference type="Pfam" id="PF00689">
    <property type="entry name" value="Cation_ATPase_C"/>
    <property type="match status" value="1"/>
</dbReference>
<dbReference type="PRINTS" id="PR00120">
    <property type="entry name" value="HATPASE"/>
</dbReference>
<dbReference type="Gene3D" id="1.20.1110.10">
    <property type="entry name" value="Calcium-transporting ATPase, transmembrane domain"/>
    <property type="match status" value="2"/>
</dbReference>
<keyword evidence="5" id="KW-1278">Translocase</keyword>
<evidence type="ECO:0000259" key="9">
    <source>
        <dbReference type="SMART" id="SM00831"/>
    </source>
</evidence>
<dbReference type="Gene3D" id="3.40.1110.10">
    <property type="entry name" value="Calcium-transporting ATPase, cytoplasmic domain N"/>
    <property type="match status" value="1"/>
</dbReference>
<dbReference type="Proteomes" id="UP000482155">
    <property type="component" value="Unassembled WGS sequence"/>
</dbReference>
<organism evidence="10 11">
    <name type="scientific">Noviherbaspirillum galbum</name>
    <dbReference type="NCBI Taxonomy" id="2709383"/>
    <lineage>
        <taxon>Bacteria</taxon>
        <taxon>Pseudomonadati</taxon>
        <taxon>Pseudomonadota</taxon>
        <taxon>Betaproteobacteria</taxon>
        <taxon>Burkholderiales</taxon>
        <taxon>Oxalobacteraceae</taxon>
        <taxon>Noviherbaspirillum</taxon>
    </lineage>
</organism>
<dbReference type="InterPro" id="IPR023299">
    <property type="entry name" value="ATPase_P-typ_cyto_dom_N"/>
</dbReference>
<dbReference type="InterPro" id="IPR004014">
    <property type="entry name" value="ATPase_P-typ_cation-transptr_N"/>
</dbReference>
<dbReference type="InterPro" id="IPR001757">
    <property type="entry name" value="P_typ_ATPase"/>
</dbReference>
<dbReference type="SUPFAM" id="SSF81665">
    <property type="entry name" value="Calcium ATPase, transmembrane domain M"/>
    <property type="match status" value="1"/>
</dbReference>
<keyword evidence="4" id="KW-0067">ATP-binding</keyword>
<evidence type="ECO:0000256" key="5">
    <source>
        <dbReference type="ARBA" id="ARBA00022967"/>
    </source>
</evidence>
<dbReference type="SUPFAM" id="SSF56784">
    <property type="entry name" value="HAD-like"/>
    <property type="match status" value="1"/>
</dbReference>
<dbReference type="SFLD" id="SFLDF00027">
    <property type="entry name" value="p-type_atpase"/>
    <property type="match status" value="1"/>
</dbReference>
<dbReference type="InterPro" id="IPR059000">
    <property type="entry name" value="ATPase_P-type_domA"/>
</dbReference>
<comment type="caution">
    <text evidence="10">The sequence shown here is derived from an EMBL/GenBank/DDBJ whole genome shotgun (WGS) entry which is preliminary data.</text>
</comment>
<gene>
    <name evidence="10" type="ORF">G3574_08710</name>
</gene>
<evidence type="ECO:0000313" key="10">
    <source>
        <dbReference type="EMBL" id="NEX61158.1"/>
    </source>
</evidence>
<feature type="transmembrane region" description="Helical" evidence="8">
    <location>
        <begin position="66"/>
        <end position="82"/>
    </location>
</feature>
<dbReference type="GO" id="GO:0016020">
    <property type="term" value="C:membrane"/>
    <property type="evidence" value="ECO:0007669"/>
    <property type="project" value="UniProtKB-SubCell"/>
</dbReference>
<dbReference type="InterPro" id="IPR006068">
    <property type="entry name" value="ATPase_P-typ_cation-transptr_C"/>
</dbReference>
<dbReference type="Pfam" id="PF00690">
    <property type="entry name" value="Cation_ATPase_N"/>
    <property type="match status" value="1"/>
</dbReference>
<feature type="transmembrane region" description="Helical" evidence="8">
    <location>
        <begin position="750"/>
        <end position="769"/>
    </location>
</feature>
<dbReference type="SMART" id="SM00831">
    <property type="entry name" value="Cation_ATPase_N"/>
    <property type="match status" value="1"/>
</dbReference>
<dbReference type="RefSeq" id="WP_163962090.1">
    <property type="nucleotide sequence ID" value="NZ_JAAIVB010000034.1"/>
</dbReference>
<comment type="subcellular location">
    <subcellularLocation>
        <location evidence="1">Membrane</location>
        <topology evidence="1">Multi-pass membrane protein</topology>
    </subcellularLocation>
</comment>
<dbReference type="Pfam" id="PF00702">
    <property type="entry name" value="Hydrolase"/>
    <property type="match status" value="1"/>
</dbReference>
<evidence type="ECO:0000256" key="2">
    <source>
        <dbReference type="ARBA" id="ARBA00022692"/>
    </source>
</evidence>
<dbReference type="InterPro" id="IPR036412">
    <property type="entry name" value="HAD-like_sf"/>
</dbReference>
<dbReference type="AlphaFoldDB" id="A0A6B3SKY6"/>
<feature type="transmembrane region" description="Helical" evidence="8">
    <location>
        <begin position="781"/>
        <end position="802"/>
    </location>
</feature>
<dbReference type="PRINTS" id="PR00119">
    <property type="entry name" value="CATATPASE"/>
</dbReference>
<keyword evidence="7 8" id="KW-0472">Membrane</keyword>
<feature type="transmembrane region" description="Helical" evidence="8">
    <location>
        <begin position="711"/>
        <end position="738"/>
    </location>
</feature>
<keyword evidence="11" id="KW-1185">Reference proteome</keyword>
<accession>A0A6B3SKY6</accession>
<evidence type="ECO:0000256" key="3">
    <source>
        <dbReference type="ARBA" id="ARBA00022741"/>
    </source>
</evidence>
<dbReference type="SFLD" id="SFLDG00002">
    <property type="entry name" value="C1.7:_P-type_atpase_like"/>
    <property type="match status" value="1"/>
</dbReference>
<dbReference type="InterPro" id="IPR023214">
    <property type="entry name" value="HAD_sf"/>
</dbReference>
<dbReference type="Gene3D" id="2.70.150.10">
    <property type="entry name" value="Calcium-transporting ATPase, cytoplasmic transduction domain A"/>
    <property type="match status" value="1"/>
</dbReference>
<dbReference type="InterPro" id="IPR044492">
    <property type="entry name" value="P_typ_ATPase_HD_dom"/>
</dbReference>
<dbReference type="Gene3D" id="3.40.50.1000">
    <property type="entry name" value="HAD superfamily/HAD-like"/>
    <property type="match status" value="2"/>
</dbReference>
<dbReference type="NCBIfam" id="TIGR01494">
    <property type="entry name" value="ATPase_P-type"/>
    <property type="match status" value="2"/>
</dbReference>
<feature type="transmembrane region" description="Helical" evidence="8">
    <location>
        <begin position="269"/>
        <end position="285"/>
    </location>
</feature>
<evidence type="ECO:0000256" key="7">
    <source>
        <dbReference type="ARBA" id="ARBA00023136"/>
    </source>
</evidence>
<dbReference type="PANTHER" id="PTHR42861">
    <property type="entry name" value="CALCIUM-TRANSPORTING ATPASE"/>
    <property type="match status" value="1"/>
</dbReference>
<dbReference type="SUPFAM" id="SSF81660">
    <property type="entry name" value="Metal cation-transporting ATPase, ATP-binding domain N"/>
    <property type="match status" value="1"/>
</dbReference>
<dbReference type="Pfam" id="PF00122">
    <property type="entry name" value="E1-E2_ATPase"/>
    <property type="match status" value="1"/>
</dbReference>
<evidence type="ECO:0000313" key="11">
    <source>
        <dbReference type="Proteomes" id="UP000482155"/>
    </source>
</evidence>
<evidence type="ECO:0000256" key="8">
    <source>
        <dbReference type="SAM" id="Phobius"/>
    </source>
</evidence>
<evidence type="ECO:0000256" key="1">
    <source>
        <dbReference type="ARBA" id="ARBA00004141"/>
    </source>
</evidence>
<dbReference type="InterPro" id="IPR023298">
    <property type="entry name" value="ATPase_P-typ_TM_dom_sf"/>
</dbReference>
<feature type="transmembrane region" description="Helical" evidence="8">
    <location>
        <begin position="224"/>
        <end position="245"/>
    </location>
</feature>
<evidence type="ECO:0000256" key="4">
    <source>
        <dbReference type="ARBA" id="ARBA00022840"/>
    </source>
</evidence>
<feature type="domain" description="Cation-transporting P-type ATPase N-terminal" evidence="9">
    <location>
        <begin position="3"/>
        <end position="62"/>
    </location>
</feature>
<feature type="transmembrane region" description="Helical" evidence="8">
    <location>
        <begin position="644"/>
        <end position="664"/>
    </location>
</feature>
<dbReference type="InterPro" id="IPR018303">
    <property type="entry name" value="ATPase_P-typ_P_site"/>
</dbReference>
<name>A0A6B3SKY6_9BURK</name>
<dbReference type="PROSITE" id="PS00154">
    <property type="entry name" value="ATPASE_E1_E2"/>
    <property type="match status" value="1"/>
</dbReference>
<protein>
    <submittedName>
        <fullName evidence="10">HAD-IC family P-type ATPase</fullName>
    </submittedName>
</protein>
<dbReference type="GO" id="GO:0016887">
    <property type="term" value="F:ATP hydrolysis activity"/>
    <property type="evidence" value="ECO:0007669"/>
    <property type="project" value="InterPro"/>
</dbReference>
<keyword evidence="3" id="KW-0547">Nucleotide-binding</keyword>
<evidence type="ECO:0000256" key="6">
    <source>
        <dbReference type="ARBA" id="ARBA00022989"/>
    </source>
</evidence>
<dbReference type="GO" id="GO:0015662">
    <property type="term" value="F:P-type ion transporter activity"/>
    <property type="evidence" value="ECO:0007669"/>
    <property type="project" value="UniProtKB-ARBA"/>
</dbReference>
<reference evidence="10 11" key="1">
    <citation type="submission" date="2020-02" db="EMBL/GenBank/DDBJ databases">
        <authorList>
            <person name="Kim M.K."/>
        </authorList>
    </citation>
    <scope>NUCLEOTIDE SEQUENCE [LARGE SCALE GENOMIC DNA]</scope>
    <source>
        <strain evidence="10 11">17J57-3</strain>
    </source>
</reference>
<feature type="transmembrane region" description="Helical" evidence="8">
    <location>
        <begin position="670"/>
        <end position="691"/>
    </location>
</feature>
<keyword evidence="2 8" id="KW-0812">Transmembrane</keyword>